<reference evidence="6 7" key="1">
    <citation type="submission" date="2019-12" db="EMBL/GenBank/DDBJ databases">
        <title>Nesterenkonia muleiensis sp. nov., a novel actinobacterium isolated from sap of Populus euphratica.</title>
        <authorList>
            <person name="Wang R."/>
        </authorList>
    </citation>
    <scope>NUCLEOTIDE SEQUENCE [LARGE SCALE GENOMIC DNA]</scope>
    <source>
        <strain evidence="6 7">F10</strain>
    </source>
</reference>
<dbReference type="PROSITE" id="PS51782">
    <property type="entry name" value="LYSM"/>
    <property type="match status" value="1"/>
</dbReference>
<dbReference type="PANTHER" id="PTHR34700:SF4">
    <property type="entry name" value="PHAGE-LIKE ELEMENT PBSX PROTEIN XKDP"/>
    <property type="match status" value="1"/>
</dbReference>
<dbReference type="AlphaFoldDB" id="A0A7K1ULM2"/>
<dbReference type="RefSeq" id="WP_157325304.1">
    <property type="nucleotide sequence ID" value="NZ_BMFX01000013.1"/>
</dbReference>
<dbReference type="InterPro" id="IPR018392">
    <property type="entry name" value="LysM"/>
</dbReference>
<feature type="compositionally biased region" description="Low complexity" evidence="3">
    <location>
        <begin position="111"/>
        <end position="160"/>
    </location>
</feature>
<comment type="caution">
    <text evidence="6">The sequence shown here is derived from an EMBL/GenBank/DDBJ whole genome shotgun (WGS) entry which is preliminary data.</text>
</comment>
<dbReference type="Proteomes" id="UP000460157">
    <property type="component" value="Unassembled WGS sequence"/>
</dbReference>
<keyword evidence="2" id="KW-0378">Hydrolase</keyword>
<dbReference type="Gene3D" id="3.10.350.10">
    <property type="entry name" value="LysM domain"/>
    <property type="match status" value="1"/>
</dbReference>
<dbReference type="OrthoDB" id="1404170at2"/>
<name>A0A7K1ULM2_9MICC</name>
<feature type="signal peptide" evidence="4">
    <location>
        <begin position="1"/>
        <end position="34"/>
    </location>
</feature>
<dbReference type="SMART" id="SM00257">
    <property type="entry name" value="LysM"/>
    <property type="match status" value="1"/>
</dbReference>
<evidence type="ECO:0000256" key="3">
    <source>
        <dbReference type="SAM" id="MobiDB-lite"/>
    </source>
</evidence>
<dbReference type="PANTHER" id="PTHR34700">
    <property type="entry name" value="POTASSIUM BINDING PROTEIN KBP"/>
    <property type="match status" value="1"/>
</dbReference>
<dbReference type="Pfam" id="PF01476">
    <property type="entry name" value="LysM"/>
    <property type="match status" value="1"/>
</dbReference>
<dbReference type="Pfam" id="PF06737">
    <property type="entry name" value="Transglycosylas"/>
    <property type="match status" value="1"/>
</dbReference>
<dbReference type="SUPFAM" id="SSF53955">
    <property type="entry name" value="Lysozyme-like"/>
    <property type="match status" value="1"/>
</dbReference>
<sequence>MKTTKTFKKLLGTSVAAAALAGGAVVAQAPMANASSDWDRLAQCESGGNWSINTGNGFYGGLQFMKSTWDAMGGQQYAEYPHQATREQQIAVATELQARYGWGQWPSCSAQLGLSGSPSGGSSTPAPQPQQQQSQPQQQQSQPAPQPQQQQSQPEQQSQPAPQPEAEPETPSWQWAGAYSAEPNTDVETSEETYEVQPGDSLASIAEELGIEWQDLWGANYEEIEDPNLIYVGDELKLPVLETEDNEDEDESGN</sequence>
<dbReference type="EMBL" id="WRPM01000098">
    <property type="protein sequence ID" value="MVT27388.1"/>
    <property type="molecule type" value="Genomic_DNA"/>
</dbReference>
<dbReference type="InterPro" id="IPR023346">
    <property type="entry name" value="Lysozyme-like_dom_sf"/>
</dbReference>
<evidence type="ECO:0000313" key="6">
    <source>
        <dbReference type="EMBL" id="MVT27388.1"/>
    </source>
</evidence>
<dbReference type="GO" id="GO:0016787">
    <property type="term" value="F:hydrolase activity"/>
    <property type="evidence" value="ECO:0007669"/>
    <property type="project" value="UniProtKB-KW"/>
</dbReference>
<dbReference type="InterPro" id="IPR010618">
    <property type="entry name" value="RPF"/>
</dbReference>
<dbReference type="CDD" id="cd00118">
    <property type="entry name" value="LysM"/>
    <property type="match status" value="1"/>
</dbReference>
<feature type="chain" id="PRO_5029759237" evidence="4">
    <location>
        <begin position="35"/>
        <end position="254"/>
    </location>
</feature>
<dbReference type="SUPFAM" id="SSF54106">
    <property type="entry name" value="LysM domain"/>
    <property type="match status" value="1"/>
</dbReference>
<keyword evidence="7" id="KW-1185">Reference proteome</keyword>
<dbReference type="InterPro" id="IPR036779">
    <property type="entry name" value="LysM_dom_sf"/>
</dbReference>
<keyword evidence="4" id="KW-0732">Signal</keyword>
<evidence type="ECO:0000256" key="2">
    <source>
        <dbReference type="ARBA" id="ARBA00022801"/>
    </source>
</evidence>
<dbReference type="CDD" id="cd13925">
    <property type="entry name" value="RPF"/>
    <property type="match status" value="1"/>
</dbReference>
<organism evidence="6 7">
    <name type="scientific">Nesterenkonia alkaliphila</name>
    <dbReference type="NCBI Taxonomy" id="1463631"/>
    <lineage>
        <taxon>Bacteria</taxon>
        <taxon>Bacillati</taxon>
        <taxon>Actinomycetota</taxon>
        <taxon>Actinomycetes</taxon>
        <taxon>Micrococcales</taxon>
        <taxon>Micrococcaceae</taxon>
        <taxon>Nesterenkonia</taxon>
    </lineage>
</organism>
<feature type="region of interest" description="Disordered" evidence="3">
    <location>
        <begin position="111"/>
        <end position="198"/>
    </location>
</feature>
<protein>
    <submittedName>
        <fullName evidence="6">LysM peptidoglycan-binding domain-containing protein</fullName>
    </submittedName>
</protein>
<gene>
    <name evidence="6" type="ORF">GNZ21_13675</name>
</gene>
<dbReference type="Gene3D" id="1.10.530.10">
    <property type="match status" value="1"/>
</dbReference>
<evidence type="ECO:0000313" key="7">
    <source>
        <dbReference type="Proteomes" id="UP000460157"/>
    </source>
</evidence>
<dbReference type="InterPro" id="IPR052196">
    <property type="entry name" value="Bact_Kbp"/>
</dbReference>
<proteinExistence type="inferred from homology"/>
<evidence type="ECO:0000256" key="4">
    <source>
        <dbReference type="SAM" id="SignalP"/>
    </source>
</evidence>
<evidence type="ECO:0000256" key="1">
    <source>
        <dbReference type="ARBA" id="ARBA00010830"/>
    </source>
</evidence>
<comment type="similarity">
    <text evidence="1">Belongs to the transglycosylase family. Rpf subfamily.</text>
</comment>
<feature type="domain" description="LysM" evidence="5">
    <location>
        <begin position="192"/>
        <end position="238"/>
    </location>
</feature>
<evidence type="ECO:0000259" key="5">
    <source>
        <dbReference type="PROSITE" id="PS51782"/>
    </source>
</evidence>
<accession>A0A7K1ULM2</accession>